<dbReference type="PROSITE" id="PS50144">
    <property type="entry name" value="MATH"/>
    <property type="match status" value="2"/>
</dbReference>
<dbReference type="AlphaFoldDB" id="A0A058ZVK8"/>
<dbReference type="FunCoup" id="A0A058ZVK8">
    <property type="interactions" value="72"/>
</dbReference>
<protein>
    <recommendedName>
        <fullName evidence="1">MATH domain-containing protein</fullName>
    </recommendedName>
</protein>
<reference evidence="2" key="1">
    <citation type="submission" date="2013-07" db="EMBL/GenBank/DDBJ databases">
        <title>The genome of Eucalyptus grandis.</title>
        <authorList>
            <person name="Schmutz J."/>
            <person name="Hayes R."/>
            <person name="Myburg A."/>
            <person name="Tuskan G."/>
            <person name="Grattapaglia D."/>
            <person name="Rokhsar D.S."/>
        </authorList>
    </citation>
    <scope>NUCLEOTIDE SEQUENCE</scope>
    <source>
        <tissue evidence="2">Leaf extractions</tissue>
    </source>
</reference>
<dbReference type="EMBL" id="KK198772">
    <property type="protein sequence ID" value="KCW45822.1"/>
    <property type="molecule type" value="Genomic_DNA"/>
</dbReference>
<organism evidence="2">
    <name type="scientific">Eucalyptus grandis</name>
    <name type="common">Flooded gum</name>
    <dbReference type="NCBI Taxonomy" id="71139"/>
    <lineage>
        <taxon>Eukaryota</taxon>
        <taxon>Viridiplantae</taxon>
        <taxon>Streptophyta</taxon>
        <taxon>Embryophyta</taxon>
        <taxon>Tracheophyta</taxon>
        <taxon>Spermatophyta</taxon>
        <taxon>Magnoliopsida</taxon>
        <taxon>eudicotyledons</taxon>
        <taxon>Gunneridae</taxon>
        <taxon>Pentapetalae</taxon>
        <taxon>rosids</taxon>
        <taxon>malvids</taxon>
        <taxon>Myrtales</taxon>
        <taxon>Myrtaceae</taxon>
        <taxon>Myrtoideae</taxon>
        <taxon>Eucalypteae</taxon>
        <taxon>Eucalyptus</taxon>
    </lineage>
</organism>
<accession>A0A058ZVK8</accession>
<dbReference type="Gramene" id="KCW45822">
    <property type="protein sequence ID" value="KCW45822"/>
    <property type="gene ID" value="EUGRSUZ_L00340"/>
</dbReference>
<dbReference type="OMA" id="WFSHRET"/>
<evidence type="ECO:0000259" key="1">
    <source>
        <dbReference type="PROSITE" id="PS50144"/>
    </source>
</evidence>
<dbReference type="Gene3D" id="2.60.210.10">
    <property type="entry name" value="Apoptosis, Tumor Necrosis Factor Receptor Associated Protein 2, Chain A"/>
    <property type="match status" value="2"/>
</dbReference>
<proteinExistence type="predicted"/>
<name>A0A058ZVK8_EUCGR</name>
<dbReference type="InParanoid" id="A0A058ZVK8"/>
<sequence length="322" mass="36900">MPPRVEQGTTMAISRCDPERDDELPRRNCPPVHYVVKINSVTELLKLDTYESGVFEAGGYEWSLCLHPKGYRDHEGKVYMSLYLSIEEPNKLGDHGKVVVDYKFFVFDNIRETYVTFKEKGKELRAFSKAKTQWGLSKFLSLGSFNNTEYGFRKGDYCKFGAEVMVSKSERKKETLTIVKDPPHNKTTCKIREFSTSKKDPQYSDAFTLGRRNWKLKVFPQRNGAQEGKSLSVYLQAQGLPPRIKMYVKAKLRVLNKNNPRNNQEKTVSGWLSAKNYNCGRSDFMPWGDLEKPNGGFVNKKELAFAVEILVISDVARCNESV</sequence>
<evidence type="ECO:0000313" key="2">
    <source>
        <dbReference type="EMBL" id="KCW45822.1"/>
    </source>
</evidence>
<dbReference type="InterPro" id="IPR002083">
    <property type="entry name" value="MATH/TRAF_dom"/>
</dbReference>
<dbReference type="Pfam" id="PF22486">
    <property type="entry name" value="MATH_2"/>
    <property type="match status" value="2"/>
</dbReference>
<dbReference type="InterPro" id="IPR008974">
    <property type="entry name" value="TRAF-like"/>
</dbReference>
<feature type="domain" description="MATH" evidence="1">
    <location>
        <begin position="184"/>
        <end position="309"/>
    </location>
</feature>
<dbReference type="PANTHER" id="PTHR46162">
    <property type="entry name" value="TRAF-LIKE FAMILY PROTEIN"/>
    <property type="match status" value="1"/>
</dbReference>
<dbReference type="PANTHER" id="PTHR46162:SF40">
    <property type="entry name" value="TRAF-LIKE FAMILY PROTEIN"/>
    <property type="match status" value="1"/>
</dbReference>
<dbReference type="CDD" id="cd00121">
    <property type="entry name" value="MATH"/>
    <property type="match status" value="2"/>
</dbReference>
<feature type="domain" description="MATH" evidence="1">
    <location>
        <begin position="31"/>
        <end position="164"/>
    </location>
</feature>
<dbReference type="SUPFAM" id="SSF49599">
    <property type="entry name" value="TRAF domain-like"/>
    <property type="match status" value="2"/>
</dbReference>
<dbReference type="SMART" id="SM00061">
    <property type="entry name" value="MATH"/>
    <property type="match status" value="2"/>
</dbReference>
<dbReference type="eggNOG" id="KOG1987">
    <property type="taxonomic scope" value="Eukaryota"/>
</dbReference>
<gene>
    <name evidence="2" type="ORF">EUGRSUZ_L00340</name>
</gene>